<dbReference type="EMBL" id="PGFE01000001">
    <property type="protein sequence ID" value="PJJ76862.1"/>
    <property type="molecule type" value="Genomic_DNA"/>
</dbReference>
<accession>A0A2M9CY61</accession>
<dbReference type="Proteomes" id="UP000231693">
    <property type="component" value="Unassembled WGS sequence"/>
</dbReference>
<proteinExistence type="predicted"/>
<feature type="transmembrane region" description="Helical" evidence="2">
    <location>
        <begin position="248"/>
        <end position="269"/>
    </location>
</feature>
<protein>
    <recommendedName>
        <fullName evidence="5">Secreted protein</fullName>
    </recommendedName>
</protein>
<evidence type="ECO:0000256" key="2">
    <source>
        <dbReference type="SAM" id="Phobius"/>
    </source>
</evidence>
<feature type="compositionally biased region" description="Low complexity" evidence="1">
    <location>
        <begin position="1"/>
        <end position="24"/>
    </location>
</feature>
<keyword evidence="2" id="KW-0812">Transmembrane</keyword>
<evidence type="ECO:0000313" key="3">
    <source>
        <dbReference type="EMBL" id="PJJ76862.1"/>
    </source>
</evidence>
<keyword evidence="4" id="KW-1185">Reference proteome</keyword>
<keyword evidence="2" id="KW-0472">Membrane</keyword>
<dbReference type="RefSeq" id="WP_100421347.1">
    <property type="nucleotide sequence ID" value="NZ_BOOX01000015.1"/>
</dbReference>
<dbReference type="AlphaFoldDB" id="A0A2M9CY61"/>
<evidence type="ECO:0000256" key="1">
    <source>
        <dbReference type="SAM" id="MobiDB-lite"/>
    </source>
</evidence>
<organism evidence="3 4">
    <name type="scientific">Sediminihabitans luteus</name>
    <dbReference type="NCBI Taxonomy" id="1138585"/>
    <lineage>
        <taxon>Bacteria</taxon>
        <taxon>Bacillati</taxon>
        <taxon>Actinomycetota</taxon>
        <taxon>Actinomycetes</taxon>
        <taxon>Micrococcales</taxon>
        <taxon>Cellulomonadaceae</taxon>
        <taxon>Sediminihabitans</taxon>
    </lineage>
</organism>
<comment type="caution">
    <text evidence="3">The sequence shown here is derived from an EMBL/GenBank/DDBJ whole genome shotgun (WGS) entry which is preliminary data.</text>
</comment>
<name>A0A2M9CY61_9CELL</name>
<gene>
    <name evidence="3" type="ORF">CLV28_0070</name>
</gene>
<sequence length="443" mass="44657">MTVTTTPPGPAPSAAVAPGTDPGPAAAPAPPGRLARAAHALARTPGRLRLALAVSVLACLLVGALAYETARSQADAVEAVRGGTQQVVGGQSVRADLVAADATATNAFLVGGLEPPERRAAYDASLADAADMLRTLAASRLGDGARTPLPFAALTRYTGEIEQARANNRQGYPVGAAYLDSASTSLRSDVLAPLATATSAEQARVAAAFDESSGASRALGWCALAILALVAVQVWVARRTRRVLNPWLVTATVLVLVVTAGGAVLMASIGSTTDAVRDGRYAAASAVLSAQAAANDAKSQESVGLIRRGSGPDVEVGLVESLDEARAHLADADATGVGDPALGDALDAWVDAHAGVRALDDGGDWDAAVAAASSDDPGSSNDTFAAFTSAADTFVTDTVTTLDADLDESAAVADAAAVVAVVLAALAALAAWRGIHRRLEEYR</sequence>
<feature type="transmembrane region" description="Helical" evidence="2">
    <location>
        <begin position="415"/>
        <end position="435"/>
    </location>
</feature>
<keyword evidence="2" id="KW-1133">Transmembrane helix</keyword>
<reference evidence="3 4" key="1">
    <citation type="submission" date="2017-11" db="EMBL/GenBank/DDBJ databases">
        <title>Genomic Encyclopedia of Archaeal and Bacterial Type Strains, Phase II (KMG-II): From Individual Species to Whole Genera.</title>
        <authorList>
            <person name="Goeker M."/>
        </authorList>
    </citation>
    <scope>NUCLEOTIDE SEQUENCE [LARGE SCALE GENOMIC DNA]</scope>
    <source>
        <strain evidence="3 4">DSM 25478</strain>
    </source>
</reference>
<dbReference type="OrthoDB" id="3218196at2"/>
<feature type="region of interest" description="Disordered" evidence="1">
    <location>
        <begin position="1"/>
        <end position="31"/>
    </location>
</feature>
<feature type="transmembrane region" description="Helical" evidence="2">
    <location>
        <begin position="218"/>
        <end position="236"/>
    </location>
</feature>
<evidence type="ECO:0000313" key="4">
    <source>
        <dbReference type="Proteomes" id="UP000231693"/>
    </source>
</evidence>
<evidence type="ECO:0008006" key="5">
    <source>
        <dbReference type="Google" id="ProtNLM"/>
    </source>
</evidence>